<accession>A0A822WK68</accession>
<sequence length="200" mass="21293">MAMNTVEKIVLVRLYGKLGTLFGREHRLSVSSVREAIRALCIMLPGFERWLDTSEGRGVTYSVFNGSRNVTAEELHLNGVHEVIRIAPVIIGSKKAGVFQTIFGAVLVAVGFALSFTPAAVASPFLYKMGAAMMLGGVVQMLTPSGTQGMTMDSGDTRKSYSFGSPINQSAAGNGVNLLYGKRLVAGVLISGGIYAEEQQ</sequence>
<dbReference type="Proteomes" id="UP000076205">
    <property type="component" value="Unassembled WGS sequence"/>
</dbReference>
<dbReference type="AlphaFoldDB" id="A0A822WK68"/>
<evidence type="ECO:0000256" key="1">
    <source>
        <dbReference type="SAM" id="Phobius"/>
    </source>
</evidence>
<reference evidence="2 3" key="1">
    <citation type="submission" date="2016-03" db="EMBL/GenBank/DDBJ databases">
        <authorList>
            <consortium name="Pathogen Informatics"/>
        </authorList>
    </citation>
    <scope>NUCLEOTIDE SEQUENCE [LARGE SCALE GENOMIC DNA]</scope>
    <source>
        <strain evidence="3">e1424</strain>
    </source>
</reference>
<name>A0A822WK68_9ENTR</name>
<keyword evidence="1" id="KW-0812">Transmembrane</keyword>
<dbReference type="RefSeq" id="WP_042889839.1">
    <property type="nucleotide sequence ID" value="NZ_CABGWI010000012.1"/>
</dbReference>
<keyword evidence="1" id="KW-1133">Transmembrane helix</keyword>
<evidence type="ECO:0000313" key="3">
    <source>
        <dbReference type="Proteomes" id="UP000076205"/>
    </source>
</evidence>
<dbReference type="EMBL" id="FJYW01000003">
    <property type="protein sequence ID" value="CZX09598.1"/>
    <property type="molecule type" value="Genomic_DNA"/>
</dbReference>
<dbReference type="InterPro" id="IPR010654">
    <property type="entry name" value="Phage_lambda_tail_I"/>
</dbReference>
<evidence type="ECO:0000313" key="2">
    <source>
        <dbReference type="EMBL" id="CZX09598.1"/>
    </source>
</evidence>
<comment type="caution">
    <text evidence="2">The sequence shown here is derived from an EMBL/GenBank/DDBJ whole genome shotgun (WGS) entry which is preliminary data.</text>
</comment>
<keyword evidence="1" id="KW-0472">Membrane</keyword>
<organism evidence="2 3">
    <name type="scientific">Enterobacter hormaechei</name>
    <dbReference type="NCBI Taxonomy" id="158836"/>
    <lineage>
        <taxon>Bacteria</taxon>
        <taxon>Pseudomonadati</taxon>
        <taxon>Pseudomonadota</taxon>
        <taxon>Gammaproteobacteria</taxon>
        <taxon>Enterobacterales</taxon>
        <taxon>Enterobacteriaceae</taxon>
        <taxon>Enterobacter</taxon>
        <taxon>Enterobacter cloacae complex</taxon>
    </lineage>
</organism>
<dbReference type="Pfam" id="PF06805">
    <property type="entry name" value="Lambda_tail_I"/>
    <property type="match status" value="1"/>
</dbReference>
<gene>
    <name evidence="2" type="ORF">SAMEA2273352_01677</name>
</gene>
<proteinExistence type="predicted"/>
<feature type="transmembrane region" description="Helical" evidence="1">
    <location>
        <begin position="98"/>
        <end position="119"/>
    </location>
</feature>
<protein>
    <submittedName>
        <fullName evidence="2">Phage-related protein, tail component</fullName>
    </submittedName>
</protein>